<dbReference type="AlphaFoldDB" id="A0A179U6A7"/>
<feature type="region of interest" description="Disordered" evidence="2">
    <location>
        <begin position="1"/>
        <end position="30"/>
    </location>
</feature>
<proteinExistence type="predicted"/>
<accession>A0A179U6A7</accession>
<protein>
    <submittedName>
        <fullName evidence="3">C2H2 transcription factor</fullName>
    </submittedName>
</protein>
<dbReference type="GeneID" id="8508093"/>
<dbReference type="OrthoDB" id="5305647at2759"/>
<reference evidence="4" key="1">
    <citation type="journal article" date="2015" name="PLoS Genet.">
        <title>The dynamic genome and transcriptome of the human fungal pathogen Blastomyces and close relative Emmonsia.</title>
        <authorList>
            <person name="Munoz J.F."/>
            <person name="Gauthier G.M."/>
            <person name="Desjardins C.A."/>
            <person name="Gallo J.E."/>
            <person name="Holder J."/>
            <person name="Sullivan T.D."/>
            <person name="Marty A.J."/>
            <person name="Carmen J.C."/>
            <person name="Chen Z."/>
            <person name="Ding L."/>
            <person name="Gujja S."/>
            <person name="Magrini V."/>
            <person name="Misas E."/>
            <person name="Mitreva M."/>
            <person name="Priest M."/>
            <person name="Saif S."/>
            <person name="Whiston E.A."/>
            <person name="Young S."/>
            <person name="Zeng Q."/>
            <person name="Goldman W.E."/>
            <person name="Mardis E.R."/>
            <person name="Taylor J.W."/>
            <person name="McEwen J.G."/>
            <person name="Clay O.K."/>
            <person name="Klein B.S."/>
            <person name="Cuomo C.A."/>
        </authorList>
    </citation>
    <scope>NUCLEOTIDE SEQUENCE [LARGE SCALE GENOMIC DNA]</scope>
    <source>
        <strain evidence="4">SLH14081</strain>
    </source>
</reference>
<feature type="compositionally biased region" description="Basic and acidic residues" evidence="2">
    <location>
        <begin position="13"/>
        <end position="26"/>
    </location>
</feature>
<dbReference type="EMBL" id="GG657448">
    <property type="protein sequence ID" value="OAT03535.1"/>
    <property type="molecule type" value="Genomic_DNA"/>
</dbReference>
<feature type="compositionally biased region" description="Low complexity" evidence="2">
    <location>
        <begin position="1"/>
        <end position="10"/>
    </location>
</feature>
<keyword evidence="1" id="KW-0175">Coiled coil</keyword>
<feature type="coiled-coil region" evidence="1">
    <location>
        <begin position="75"/>
        <end position="123"/>
    </location>
</feature>
<dbReference type="KEGG" id="bgh:BDBG_00242"/>
<dbReference type="Proteomes" id="UP000002038">
    <property type="component" value="Unassembled WGS sequence"/>
</dbReference>
<evidence type="ECO:0000313" key="4">
    <source>
        <dbReference type="Proteomes" id="UP000002038"/>
    </source>
</evidence>
<evidence type="ECO:0000256" key="2">
    <source>
        <dbReference type="SAM" id="MobiDB-lite"/>
    </source>
</evidence>
<organism evidence="3 4">
    <name type="scientific">Blastomyces gilchristii (strain SLH14081)</name>
    <name type="common">Blastomyces dermatitidis</name>
    <dbReference type="NCBI Taxonomy" id="559298"/>
    <lineage>
        <taxon>Eukaryota</taxon>
        <taxon>Fungi</taxon>
        <taxon>Dikarya</taxon>
        <taxon>Ascomycota</taxon>
        <taxon>Pezizomycotina</taxon>
        <taxon>Eurotiomycetes</taxon>
        <taxon>Eurotiomycetidae</taxon>
        <taxon>Onygenales</taxon>
        <taxon>Ajellomycetaceae</taxon>
        <taxon>Blastomyces</taxon>
    </lineage>
</organism>
<evidence type="ECO:0000256" key="1">
    <source>
        <dbReference type="SAM" id="Coils"/>
    </source>
</evidence>
<name>A0A179U6A7_BLAGS</name>
<sequence>MAQEVPPVVVDDSEPRLAARRMREPPKTAAGQIYCDHPDCHDHISSRDAVSGNCDRSSGEGFTRKGYLSLHNHRSHTNEDSIESLRAEITRLQREAMQRDSRLDKMEMELKQLQQLTEKASVQLPSCAELEVGVSGNGFHKTKLHMFKAIG</sequence>
<evidence type="ECO:0000313" key="3">
    <source>
        <dbReference type="EMBL" id="OAT03535.1"/>
    </source>
</evidence>
<dbReference type="VEuPathDB" id="FungiDB:BDBG_00242"/>
<keyword evidence="4" id="KW-1185">Reference proteome</keyword>
<dbReference type="RefSeq" id="XP_031575693.1">
    <property type="nucleotide sequence ID" value="XM_031719804.1"/>
</dbReference>
<gene>
    <name evidence="3" type="ORF">BDBG_00242</name>
</gene>